<protein>
    <submittedName>
        <fullName evidence="1">Bacteroides conjugative transposon TraK protein</fullName>
    </submittedName>
</protein>
<dbReference type="OrthoDB" id="1039148at2"/>
<accession>A0A1H6QHT7</accession>
<dbReference type="AlphaFoldDB" id="A0A1H6QHT7"/>
<dbReference type="STRING" id="408657.SAMN04487995_0381"/>
<organism evidence="1 2">
    <name type="scientific">Dyadobacter koreensis</name>
    <dbReference type="NCBI Taxonomy" id="408657"/>
    <lineage>
        <taxon>Bacteria</taxon>
        <taxon>Pseudomonadati</taxon>
        <taxon>Bacteroidota</taxon>
        <taxon>Cytophagia</taxon>
        <taxon>Cytophagales</taxon>
        <taxon>Spirosomataceae</taxon>
        <taxon>Dyadobacter</taxon>
    </lineage>
</organism>
<gene>
    <name evidence="1" type="ORF">SAMN04487995_0381</name>
</gene>
<evidence type="ECO:0000313" key="2">
    <source>
        <dbReference type="Proteomes" id="UP000199532"/>
    </source>
</evidence>
<sequence length="205" mass="23326">MFTKAKNMDTAFRYGRRLSITVLLASLTLCCVTIYQSYQLIERAQDRIYILASGKVMEAGASQRSENIQVEAKDHVASFHTFFFSLDPDNKVIEANLSKALYLADASAKKQYDNLKESGYYSGIVSGNISQQLQIDSIRISSGQYPYRFNLWAVQKIIRPTSIVSRSLVTEGQLRNVSRSDNNPHGFLIEKWKTLQNQDIQVQIR</sequence>
<reference evidence="1 2" key="1">
    <citation type="submission" date="2016-10" db="EMBL/GenBank/DDBJ databases">
        <authorList>
            <person name="de Groot N.N."/>
        </authorList>
    </citation>
    <scope>NUCLEOTIDE SEQUENCE [LARGE SCALE GENOMIC DNA]</scope>
    <source>
        <strain evidence="1 2">DSM 19938</strain>
    </source>
</reference>
<evidence type="ECO:0000313" key="1">
    <source>
        <dbReference type="EMBL" id="SEI39737.1"/>
    </source>
</evidence>
<dbReference type="InterPro" id="IPR022276">
    <property type="entry name" value="Conjug_transposon_TraK"/>
</dbReference>
<dbReference type="RefSeq" id="WP_090331375.1">
    <property type="nucleotide sequence ID" value="NZ_FNXY01000001.1"/>
</dbReference>
<proteinExistence type="predicted"/>
<keyword evidence="2" id="KW-1185">Reference proteome</keyword>
<name>A0A1H6QHT7_9BACT</name>
<dbReference type="Proteomes" id="UP000199532">
    <property type="component" value="Unassembled WGS sequence"/>
</dbReference>
<dbReference type="EMBL" id="FNXY01000001">
    <property type="protein sequence ID" value="SEI39737.1"/>
    <property type="molecule type" value="Genomic_DNA"/>
</dbReference>
<dbReference type="NCBIfam" id="TIGR03781">
    <property type="entry name" value="Bac_Flav_CT_K"/>
    <property type="match status" value="1"/>
</dbReference>